<organism evidence="2 3">
    <name type="scientific">Carex littledalei</name>
    <dbReference type="NCBI Taxonomy" id="544730"/>
    <lineage>
        <taxon>Eukaryota</taxon>
        <taxon>Viridiplantae</taxon>
        <taxon>Streptophyta</taxon>
        <taxon>Embryophyta</taxon>
        <taxon>Tracheophyta</taxon>
        <taxon>Spermatophyta</taxon>
        <taxon>Magnoliopsida</taxon>
        <taxon>Liliopsida</taxon>
        <taxon>Poales</taxon>
        <taxon>Cyperaceae</taxon>
        <taxon>Cyperoideae</taxon>
        <taxon>Cariceae</taxon>
        <taxon>Carex</taxon>
        <taxon>Carex subgen. Euthyceras</taxon>
    </lineage>
</organism>
<dbReference type="Proteomes" id="UP000623129">
    <property type="component" value="Unassembled WGS sequence"/>
</dbReference>
<evidence type="ECO:0000313" key="3">
    <source>
        <dbReference type="Proteomes" id="UP000623129"/>
    </source>
</evidence>
<keyword evidence="3" id="KW-1185">Reference proteome</keyword>
<accession>A0A833VJ05</accession>
<dbReference type="AlphaFoldDB" id="A0A833VJ05"/>
<gene>
    <name evidence="2" type="ORF">FCM35_KLT10600</name>
</gene>
<dbReference type="PANTHER" id="PTHR45287">
    <property type="entry name" value="OS03G0691500 PROTEIN"/>
    <property type="match status" value="1"/>
</dbReference>
<feature type="coiled-coil region" evidence="1">
    <location>
        <begin position="321"/>
        <end position="359"/>
    </location>
</feature>
<dbReference type="EMBL" id="SWLB01000020">
    <property type="protein sequence ID" value="KAF3325529.1"/>
    <property type="molecule type" value="Genomic_DNA"/>
</dbReference>
<evidence type="ECO:0000256" key="1">
    <source>
        <dbReference type="SAM" id="Coils"/>
    </source>
</evidence>
<comment type="caution">
    <text evidence="2">The sequence shown here is derived from an EMBL/GenBank/DDBJ whole genome shotgun (WGS) entry which is preliminary data.</text>
</comment>
<feature type="coiled-coil region" evidence="1">
    <location>
        <begin position="858"/>
        <end position="941"/>
    </location>
</feature>
<evidence type="ECO:0000313" key="2">
    <source>
        <dbReference type="EMBL" id="KAF3325529.1"/>
    </source>
</evidence>
<feature type="coiled-coil region" evidence="1">
    <location>
        <begin position="114"/>
        <end position="169"/>
    </location>
</feature>
<dbReference type="OrthoDB" id="685795at2759"/>
<protein>
    <submittedName>
        <fullName evidence="2">Uncharacterized protein</fullName>
    </submittedName>
</protein>
<sequence length="1018" mass="120589">METGVKSELTETLKQVHEEVTSLKAALSEKEFAMQTLICTHEKSKTTLKEQISKLEAEKRDLVSSLDEANLIREEREGAVGVCREEIQQLRLLLAESQKKCKETEEWAHSGKEAKFKEQLLVQFEEERNKVENQLKWKCEQFAHLEEAHKKQQSEFKELKREKEAEKLEFFGKISDLESHLDEKTRLAEDLRTHLEICNQVLAREESKRKLLEVELHESRDQYNSLVTDFEAAKSAVESVTAKRDEEIASLRGILADKSLQIKELEFEKAHNEQENQELRASLKEYREVEIGGVEKSKKYRVLEKAHKGCADKIRKRDVQIDNLKRDLDETEVLVEKLQNELEAKEKVEEIEIENLKRDEVNNLRKREEALLVEREMLIGELKEKNDLVKQVKEFIVREEDLVRENDRLICEVREREGVIKQLNTLVKEKEMLFGEVREREGIADQLRECKDREEALVRENDRLICEVREREGVVKQLNTLVKEKEMLLGEVREREGIADQLRECKEREETLVRENDRLICEVREREGVIKELNTLVKEKEMLFGEVREREGIADQLRKCKEREEALVRENDRLICEVGEREGVIKQLNTLVKEKEMLFGEVREREGIADQLRECKEREEALVRENDRLICEVREREGVVKQLNTLVKEKEMLLGEVREREGIADQLRECKEREETLVRENDRLICEVREREGVIKELNTLVKEKEMLFGEVREREGIADQLRECKEREETLVRENDRLICEVKERELVIKELNTLVKEKEMLIGEVRERGRIAEQLRECKEREQVLVREKEMLICEIREREGLIEELRGENSRLESEVCSFEEEKAKFVEIRNEMAKKLLEIKFKLDPLKEKCTEFAKEKRNEVSGLEMNLEFLVEELENSISEKEKLQFELQEMATNYFLQKHEIEFREGLFCDLEMEMDRFEDQLERERLENEAKRVRFSNDIKRLMREKETLVLQIHELNCGIGSLLCADGETKAISERILQKMRNEGEFMHEKKCKSLVPHFGTRSPLKENNF</sequence>
<reference evidence="2" key="1">
    <citation type="submission" date="2020-01" db="EMBL/GenBank/DDBJ databases">
        <title>Genome sequence of Kobresia littledalei, the first chromosome-level genome in the family Cyperaceae.</title>
        <authorList>
            <person name="Qu G."/>
        </authorList>
    </citation>
    <scope>NUCLEOTIDE SEQUENCE</scope>
    <source>
        <strain evidence="2">C.B.Clarke</strain>
        <tissue evidence="2">Leaf</tissue>
    </source>
</reference>
<keyword evidence="1" id="KW-0175">Coiled coil</keyword>
<feature type="coiled-coil region" evidence="1">
    <location>
        <begin position="255"/>
        <end position="289"/>
    </location>
</feature>
<dbReference type="PANTHER" id="PTHR45287:SF4">
    <property type="entry name" value="OS03G0691500 PROTEIN"/>
    <property type="match status" value="1"/>
</dbReference>
<dbReference type="InterPro" id="IPR040262">
    <property type="entry name" value="At4g38062-like"/>
</dbReference>
<name>A0A833VJ05_9POAL</name>
<feature type="coiled-coil region" evidence="1">
    <location>
        <begin position="722"/>
        <end position="770"/>
    </location>
</feature>
<proteinExistence type="predicted"/>
<feature type="coiled-coil region" evidence="1">
    <location>
        <begin position="6"/>
        <end position="72"/>
    </location>
</feature>